<reference evidence="8" key="1">
    <citation type="submission" date="2023-02" db="EMBL/GenBank/DDBJ databases">
        <title>Genome of toxic invasive species Heracleum sosnowskyi carries increased number of genes despite the absence of recent whole-genome duplications.</title>
        <authorList>
            <person name="Schelkunov M."/>
            <person name="Shtratnikova V."/>
            <person name="Makarenko M."/>
            <person name="Klepikova A."/>
            <person name="Omelchenko D."/>
            <person name="Novikova G."/>
            <person name="Obukhova E."/>
            <person name="Bogdanov V."/>
            <person name="Penin A."/>
            <person name="Logacheva M."/>
        </authorList>
    </citation>
    <scope>NUCLEOTIDE SEQUENCE</scope>
    <source>
        <strain evidence="8">Hsosn_3</strain>
        <tissue evidence="8">Leaf</tissue>
    </source>
</reference>
<dbReference type="GO" id="GO:0020037">
    <property type="term" value="F:heme binding"/>
    <property type="evidence" value="ECO:0007669"/>
    <property type="project" value="InterPro"/>
</dbReference>
<dbReference type="GO" id="GO:0016705">
    <property type="term" value="F:oxidoreductase activity, acting on paired donors, with incorporation or reduction of molecular oxygen"/>
    <property type="evidence" value="ECO:0007669"/>
    <property type="project" value="InterPro"/>
</dbReference>
<organism evidence="8 9">
    <name type="scientific">Heracleum sosnowskyi</name>
    <dbReference type="NCBI Taxonomy" id="360622"/>
    <lineage>
        <taxon>Eukaryota</taxon>
        <taxon>Viridiplantae</taxon>
        <taxon>Streptophyta</taxon>
        <taxon>Embryophyta</taxon>
        <taxon>Tracheophyta</taxon>
        <taxon>Spermatophyta</taxon>
        <taxon>Magnoliopsida</taxon>
        <taxon>eudicotyledons</taxon>
        <taxon>Gunneridae</taxon>
        <taxon>Pentapetalae</taxon>
        <taxon>asterids</taxon>
        <taxon>campanulids</taxon>
        <taxon>Apiales</taxon>
        <taxon>Apiaceae</taxon>
        <taxon>Apioideae</taxon>
        <taxon>apioid superclade</taxon>
        <taxon>Tordylieae</taxon>
        <taxon>Tordyliinae</taxon>
        <taxon>Heracleum</taxon>
    </lineage>
</organism>
<dbReference type="InterPro" id="IPR017972">
    <property type="entry name" value="Cyt_P450_CS"/>
</dbReference>
<dbReference type="EMBL" id="JAUIZM010000010">
    <property type="protein sequence ID" value="KAK1359501.1"/>
    <property type="molecule type" value="Genomic_DNA"/>
</dbReference>
<dbReference type="PROSITE" id="PS00086">
    <property type="entry name" value="CYTOCHROME_P450"/>
    <property type="match status" value="1"/>
</dbReference>
<sequence length="383" mass="43731">MHVPQDYQLSKSLKQSKFEQNGLDDHCIISDSCFYYIQDSVFIFKQRQKTSTRTIPVTHIIGNLTKIGKLPHQSRACPNLRSNHASKTRKHNYDSHFFIDYSSRSPSEARPCFFNRKVNELIGYVKKCSQTGEAIDIGRAAFRTSLNLLSNTIFSKDMANPYEDSAKEFRDLVWGIMCEIGKPNVSDFFLVLKKLDPQGVKRRITRHFTYLLKILECIFVENTNALDELIKVCQENPDYEIDMTQMAHLRELLKSTKTMVKAKAEISQVPGQSKMLEEADIHQLPYLRCIVKETLRFLDSEIDVKGQDFELIPFGTGRRICPGLPLVMRMVSAMLGSLLNCFNWELEGGIAPNELDMVENFGITVEKLYPLRALATSVLGLAI</sequence>
<dbReference type="Pfam" id="PF00067">
    <property type="entry name" value="p450"/>
    <property type="match status" value="1"/>
</dbReference>
<keyword evidence="4 7" id="KW-0560">Oxidoreductase</keyword>
<evidence type="ECO:0008006" key="10">
    <source>
        <dbReference type="Google" id="ProtNLM"/>
    </source>
</evidence>
<dbReference type="PANTHER" id="PTHR47950">
    <property type="entry name" value="CYTOCHROME P450, FAMILY 76, SUBFAMILY C, POLYPEPTIDE 5-RELATED"/>
    <property type="match status" value="1"/>
</dbReference>
<evidence type="ECO:0000256" key="7">
    <source>
        <dbReference type="RuleBase" id="RU000461"/>
    </source>
</evidence>
<reference evidence="8" key="2">
    <citation type="submission" date="2023-05" db="EMBL/GenBank/DDBJ databases">
        <authorList>
            <person name="Schelkunov M.I."/>
        </authorList>
    </citation>
    <scope>NUCLEOTIDE SEQUENCE</scope>
    <source>
        <strain evidence="8">Hsosn_3</strain>
        <tissue evidence="8">Leaf</tissue>
    </source>
</reference>
<keyword evidence="3 7" id="KW-0479">Metal-binding</keyword>
<name>A0AAD8H4K2_9APIA</name>
<dbReference type="AlphaFoldDB" id="A0AAD8H4K2"/>
<dbReference type="GO" id="GO:0005506">
    <property type="term" value="F:iron ion binding"/>
    <property type="evidence" value="ECO:0007669"/>
    <property type="project" value="InterPro"/>
</dbReference>
<evidence type="ECO:0000256" key="3">
    <source>
        <dbReference type="ARBA" id="ARBA00022723"/>
    </source>
</evidence>
<comment type="similarity">
    <text evidence="1 7">Belongs to the cytochrome P450 family.</text>
</comment>
<dbReference type="Gene3D" id="1.10.630.10">
    <property type="entry name" value="Cytochrome P450"/>
    <property type="match status" value="3"/>
</dbReference>
<keyword evidence="9" id="KW-1185">Reference proteome</keyword>
<evidence type="ECO:0000313" key="8">
    <source>
        <dbReference type="EMBL" id="KAK1359501.1"/>
    </source>
</evidence>
<evidence type="ECO:0000313" key="9">
    <source>
        <dbReference type="Proteomes" id="UP001237642"/>
    </source>
</evidence>
<keyword evidence="6 7" id="KW-0503">Monooxygenase</keyword>
<dbReference type="PANTHER" id="PTHR47950:SF4">
    <property type="entry name" value="GERANIOL 8-HYDROXYLASE-LIKE"/>
    <property type="match status" value="1"/>
</dbReference>
<dbReference type="Proteomes" id="UP001237642">
    <property type="component" value="Unassembled WGS sequence"/>
</dbReference>
<evidence type="ECO:0000256" key="2">
    <source>
        <dbReference type="ARBA" id="ARBA00022617"/>
    </source>
</evidence>
<protein>
    <recommendedName>
        <fullName evidence="10">Cytochrome P450</fullName>
    </recommendedName>
</protein>
<evidence type="ECO:0000256" key="6">
    <source>
        <dbReference type="ARBA" id="ARBA00023033"/>
    </source>
</evidence>
<dbReference type="GO" id="GO:0004497">
    <property type="term" value="F:monooxygenase activity"/>
    <property type="evidence" value="ECO:0007669"/>
    <property type="project" value="UniProtKB-KW"/>
</dbReference>
<comment type="caution">
    <text evidence="8">The sequence shown here is derived from an EMBL/GenBank/DDBJ whole genome shotgun (WGS) entry which is preliminary data.</text>
</comment>
<evidence type="ECO:0000256" key="5">
    <source>
        <dbReference type="ARBA" id="ARBA00023004"/>
    </source>
</evidence>
<accession>A0AAD8H4K2</accession>
<evidence type="ECO:0000256" key="1">
    <source>
        <dbReference type="ARBA" id="ARBA00010617"/>
    </source>
</evidence>
<proteinExistence type="inferred from homology"/>
<dbReference type="InterPro" id="IPR001128">
    <property type="entry name" value="Cyt_P450"/>
</dbReference>
<keyword evidence="2 7" id="KW-0349">Heme</keyword>
<keyword evidence="5 7" id="KW-0408">Iron</keyword>
<dbReference type="InterPro" id="IPR036396">
    <property type="entry name" value="Cyt_P450_sf"/>
</dbReference>
<evidence type="ECO:0000256" key="4">
    <source>
        <dbReference type="ARBA" id="ARBA00023002"/>
    </source>
</evidence>
<gene>
    <name evidence="8" type="ORF">POM88_043975</name>
</gene>
<dbReference type="SUPFAM" id="SSF48264">
    <property type="entry name" value="Cytochrome P450"/>
    <property type="match status" value="1"/>
</dbReference>